<gene>
    <name evidence="6" type="ORF">WOSG25_071070</name>
</gene>
<dbReference type="Proteomes" id="UP000030643">
    <property type="component" value="Unassembled WGS sequence"/>
</dbReference>
<dbReference type="RefSeq" id="WP_027699161.1">
    <property type="nucleotide sequence ID" value="NZ_DF820490.1"/>
</dbReference>
<dbReference type="CDD" id="cd05466">
    <property type="entry name" value="PBP2_LTTR_substrate"/>
    <property type="match status" value="1"/>
</dbReference>
<reference evidence="7" key="1">
    <citation type="journal article" date="2014" name="Genome Announc.">
        <title>Draft genome sequence of Weissella oryzae SG25T, isolated from fermented rice grains.</title>
        <authorList>
            <person name="Tanizawa Y."/>
            <person name="Fujisawa T."/>
            <person name="Mochizuki T."/>
            <person name="Kaminuma E."/>
            <person name="Suzuki Y."/>
            <person name="Nakamura Y."/>
            <person name="Tohno M."/>
        </authorList>
    </citation>
    <scope>NUCLEOTIDE SEQUENCE [LARGE SCALE GENOMIC DNA]</scope>
    <source>
        <strain evidence="7">DSM 25784 / JCM 18191 / LMG 30913 / SG25</strain>
    </source>
</reference>
<dbReference type="InterPro" id="IPR036388">
    <property type="entry name" value="WH-like_DNA-bd_sf"/>
</dbReference>
<dbReference type="eggNOG" id="COG0583">
    <property type="taxonomic scope" value="Bacteria"/>
</dbReference>
<dbReference type="InterPro" id="IPR000847">
    <property type="entry name" value="LysR_HTH_N"/>
</dbReference>
<dbReference type="FunFam" id="1.10.10.10:FF:000001">
    <property type="entry name" value="LysR family transcriptional regulator"/>
    <property type="match status" value="1"/>
</dbReference>
<dbReference type="SUPFAM" id="SSF46785">
    <property type="entry name" value="Winged helix' DNA-binding domain"/>
    <property type="match status" value="1"/>
</dbReference>
<evidence type="ECO:0000256" key="4">
    <source>
        <dbReference type="ARBA" id="ARBA00023163"/>
    </source>
</evidence>
<dbReference type="STRING" id="1329250.WOSG25_071070"/>
<evidence type="ECO:0000256" key="1">
    <source>
        <dbReference type="ARBA" id="ARBA00009437"/>
    </source>
</evidence>
<name>A0A069CTI0_WEIOS</name>
<proteinExistence type="inferred from homology"/>
<evidence type="ECO:0000259" key="5">
    <source>
        <dbReference type="PROSITE" id="PS50931"/>
    </source>
</evidence>
<dbReference type="Gene3D" id="3.40.190.290">
    <property type="match status" value="1"/>
</dbReference>
<dbReference type="PRINTS" id="PR00039">
    <property type="entry name" value="HTHLYSR"/>
</dbReference>
<dbReference type="SUPFAM" id="SSF53850">
    <property type="entry name" value="Periplasmic binding protein-like II"/>
    <property type="match status" value="1"/>
</dbReference>
<keyword evidence="2" id="KW-0805">Transcription regulation</keyword>
<dbReference type="Pfam" id="PF00126">
    <property type="entry name" value="HTH_1"/>
    <property type="match status" value="1"/>
</dbReference>
<comment type="similarity">
    <text evidence="1">Belongs to the LysR transcriptional regulatory family.</text>
</comment>
<evidence type="ECO:0000313" key="6">
    <source>
        <dbReference type="EMBL" id="GAK31130.1"/>
    </source>
</evidence>
<keyword evidence="3" id="KW-0238">DNA-binding</keyword>
<keyword evidence="7" id="KW-1185">Reference proteome</keyword>
<protein>
    <submittedName>
        <fullName evidence="6">Transcriptional regulator</fullName>
    </submittedName>
</protein>
<dbReference type="AlphaFoldDB" id="A0A069CTI0"/>
<organism evidence="6 7">
    <name type="scientific">Weissella oryzae (strain DSM 25784 / JCM 18191 / LMG 30913 / SG25)</name>
    <dbReference type="NCBI Taxonomy" id="1329250"/>
    <lineage>
        <taxon>Bacteria</taxon>
        <taxon>Bacillati</taxon>
        <taxon>Bacillota</taxon>
        <taxon>Bacilli</taxon>
        <taxon>Lactobacillales</taxon>
        <taxon>Lactobacillaceae</taxon>
        <taxon>Weissella</taxon>
    </lineage>
</organism>
<dbReference type="PANTHER" id="PTHR30419">
    <property type="entry name" value="HTH-TYPE TRANSCRIPTIONAL REGULATOR YBHD"/>
    <property type="match status" value="1"/>
</dbReference>
<accession>A0A069CTI0</accession>
<dbReference type="PROSITE" id="PS50931">
    <property type="entry name" value="HTH_LYSR"/>
    <property type="match status" value="1"/>
</dbReference>
<dbReference type="Pfam" id="PF03466">
    <property type="entry name" value="LysR_substrate"/>
    <property type="match status" value="1"/>
</dbReference>
<dbReference type="InterPro" id="IPR036390">
    <property type="entry name" value="WH_DNA-bd_sf"/>
</dbReference>
<dbReference type="PANTHER" id="PTHR30419:SF28">
    <property type="entry name" value="HTH-TYPE TRANSCRIPTIONAL REGULATOR BSDA"/>
    <property type="match status" value="1"/>
</dbReference>
<evidence type="ECO:0000256" key="2">
    <source>
        <dbReference type="ARBA" id="ARBA00023015"/>
    </source>
</evidence>
<dbReference type="GO" id="GO:0005829">
    <property type="term" value="C:cytosol"/>
    <property type="evidence" value="ECO:0007669"/>
    <property type="project" value="TreeGrafter"/>
</dbReference>
<feature type="domain" description="HTH lysR-type" evidence="5">
    <location>
        <begin position="1"/>
        <end position="58"/>
    </location>
</feature>
<evidence type="ECO:0000256" key="3">
    <source>
        <dbReference type="ARBA" id="ARBA00023125"/>
    </source>
</evidence>
<dbReference type="InterPro" id="IPR005119">
    <property type="entry name" value="LysR_subst-bd"/>
</dbReference>
<dbReference type="Gene3D" id="1.10.10.10">
    <property type="entry name" value="Winged helix-like DNA-binding domain superfamily/Winged helix DNA-binding domain"/>
    <property type="match status" value="1"/>
</dbReference>
<sequence length="289" mass="32389">MNTFIYETIITIVEEKSFQKAAEKLNVTASAVSHTVNQLEKKYGFPLFIRNRNEVVLTTNGKKLYPNLRRILAEERELNKTVAAIQGLEAGLIKIGAFSSVCINWLPDILRTYSKKYPEISVDLTQGNFSTISQRVEYEELDLGFTLLPVAENVDATELLQDEIKCITPADFQPLNGQSITRADLAGGRFILQKDDYDRDTKKTLDYYAVQPNAINFSIDDQSIVSMVEAGLGFGILPDLALRKLSGDVSIYPFEEPFYRKIALVQSKNTISSPATQALINEITTYLAQ</sequence>
<dbReference type="EMBL" id="DF820490">
    <property type="protein sequence ID" value="GAK31130.1"/>
    <property type="molecule type" value="Genomic_DNA"/>
</dbReference>
<dbReference type="GO" id="GO:0003700">
    <property type="term" value="F:DNA-binding transcription factor activity"/>
    <property type="evidence" value="ECO:0007669"/>
    <property type="project" value="InterPro"/>
</dbReference>
<dbReference type="InterPro" id="IPR050950">
    <property type="entry name" value="HTH-type_LysR_regulators"/>
</dbReference>
<evidence type="ECO:0000313" key="7">
    <source>
        <dbReference type="Proteomes" id="UP000030643"/>
    </source>
</evidence>
<dbReference type="OrthoDB" id="63123at2"/>
<keyword evidence="4" id="KW-0804">Transcription</keyword>
<dbReference type="GO" id="GO:0003677">
    <property type="term" value="F:DNA binding"/>
    <property type="evidence" value="ECO:0007669"/>
    <property type="project" value="UniProtKB-KW"/>
</dbReference>